<dbReference type="Gene3D" id="2.60.120.10">
    <property type="entry name" value="Jelly Rolls"/>
    <property type="match status" value="1"/>
</dbReference>
<dbReference type="AlphaFoldDB" id="N6YTP3"/>
<organism evidence="1 2">
    <name type="scientific">Thauera phenylacetica B4P</name>
    <dbReference type="NCBI Taxonomy" id="1234382"/>
    <lineage>
        <taxon>Bacteria</taxon>
        <taxon>Pseudomonadati</taxon>
        <taxon>Pseudomonadota</taxon>
        <taxon>Betaproteobacteria</taxon>
        <taxon>Rhodocyclales</taxon>
        <taxon>Zoogloeaceae</taxon>
        <taxon>Thauera</taxon>
    </lineage>
</organism>
<dbReference type="EMBL" id="AMXF01000037">
    <property type="protein sequence ID" value="ENO97656.1"/>
    <property type="molecule type" value="Genomic_DNA"/>
</dbReference>
<dbReference type="SUPFAM" id="SSF51182">
    <property type="entry name" value="RmlC-like cupins"/>
    <property type="match status" value="1"/>
</dbReference>
<comment type="caution">
    <text evidence="1">The sequence shown here is derived from an EMBL/GenBank/DDBJ whole genome shotgun (WGS) entry which is preliminary data.</text>
</comment>
<evidence type="ECO:0000313" key="2">
    <source>
        <dbReference type="Proteomes" id="UP000013047"/>
    </source>
</evidence>
<proteinExistence type="predicted"/>
<dbReference type="Proteomes" id="UP000013047">
    <property type="component" value="Unassembled WGS sequence"/>
</dbReference>
<protein>
    <submittedName>
        <fullName evidence="1">Cupin</fullName>
    </submittedName>
</protein>
<name>N6YTP3_9RHOO</name>
<reference evidence="1 2" key="1">
    <citation type="submission" date="2012-09" db="EMBL/GenBank/DDBJ databases">
        <title>Draft Genome Sequences of 6 Strains from Genus Thauera.</title>
        <authorList>
            <person name="Liu B."/>
            <person name="Shapleigh J.P."/>
            <person name="Frostegard A.H."/>
        </authorList>
    </citation>
    <scope>NUCLEOTIDE SEQUENCE [LARGE SCALE GENOMIC DNA]</scope>
    <source>
        <strain evidence="1 2">B4P</strain>
    </source>
</reference>
<keyword evidence="2" id="KW-1185">Reference proteome</keyword>
<gene>
    <name evidence="1" type="ORF">C667_07681</name>
</gene>
<sequence length="107" mass="11850">MQGNLYAVEPAIRVEEAFSTLFANPVCRVERIVSFGHASPPGFWYEQDEDEWVVLLVGSAALAFADGRVLDLCAGDWTSLPARCRHRVESVSDDALWLAVHCRADEA</sequence>
<dbReference type="InterPro" id="IPR011051">
    <property type="entry name" value="RmlC_Cupin_sf"/>
</dbReference>
<dbReference type="InterPro" id="IPR014710">
    <property type="entry name" value="RmlC-like_jellyroll"/>
</dbReference>
<accession>N6YTP3</accession>
<evidence type="ECO:0000313" key="1">
    <source>
        <dbReference type="EMBL" id="ENO97656.1"/>
    </source>
</evidence>
<dbReference type="CDD" id="cd06981">
    <property type="entry name" value="cupin_reut_a1446"/>
    <property type="match status" value="1"/>
</dbReference>